<dbReference type="Proteomes" id="UP000286910">
    <property type="component" value="Unassembled WGS sequence"/>
</dbReference>
<dbReference type="EMBL" id="PEMW01000464">
    <property type="protein sequence ID" value="RTI48153.1"/>
    <property type="molecule type" value="Genomic_DNA"/>
</dbReference>
<dbReference type="RefSeq" id="WP_019551483.1">
    <property type="nucleotide sequence ID" value="NZ_PELN01000349.1"/>
</dbReference>
<dbReference type="GeneID" id="93867512"/>
<gene>
    <name evidence="2" type="ORF">CSW14_12935</name>
    <name evidence="1" type="ORF">CSW45_09545</name>
</gene>
<organism evidence="2 4">
    <name type="scientific">Thermus scotoductus</name>
    <dbReference type="NCBI Taxonomy" id="37636"/>
    <lineage>
        <taxon>Bacteria</taxon>
        <taxon>Thermotogati</taxon>
        <taxon>Deinococcota</taxon>
        <taxon>Deinococci</taxon>
        <taxon>Thermales</taxon>
        <taxon>Thermaceae</taxon>
        <taxon>Thermus</taxon>
    </lineage>
</organism>
<evidence type="ECO:0000313" key="4">
    <source>
        <dbReference type="Proteomes" id="UP000287467"/>
    </source>
</evidence>
<name>A0A430VAK0_THESC</name>
<evidence type="ECO:0000313" key="3">
    <source>
        <dbReference type="Proteomes" id="UP000286910"/>
    </source>
</evidence>
<dbReference type="EMBL" id="PELR01000344">
    <property type="protein sequence ID" value="RTH01683.1"/>
    <property type="molecule type" value="Genomic_DNA"/>
</dbReference>
<protein>
    <recommendedName>
        <fullName evidence="5">RiboL-PSP-HEPN domain-containing protein</fullName>
    </recommendedName>
</protein>
<evidence type="ECO:0008006" key="5">
    <source>
        <dbReference type="Google" id="ProtNLM"/>
    </source>
</evidence>
<dbReference type="Proteomes" id="UP000287467">
    <property type="component" value="Unassembled WGS sequence"/>
</dbReference>
<evidence type="ECO:0000313" key="2">
    <source>
        <dbReference type="EMBL" id="RTI48153.1"/>
    </source>
</evidence>
<evidence type="ECO:0000313" key="1">
    <source>
        <dbReference type="EMBL" id="RTH01683.1"/>
    </source>
</evidence>
<comment type="caution">
    <text evidence="2">The sequence shown here is derived from an EMBL/GenBank/DDBJ whole genome shotgun (WGS) entry which is preliminary data.</text>
</comment>
<proteinExistence type="predicted"/>
<sequence>MENLLVTFIGRSGLQAGRPRKTEAREKLLEKLATLGSAAQEDYDLLRRVRNAIAHGTRPQGGDAQRAVQSLEELEKLYRRGRDLFHCIREVRP</sequence>
<dbReference type="AlphaFoldDB" id="A0A430VAK0"/>
<accession>A0A430VAK0</accession>
<reference evidence="3 4" key="1">
    <citation type="journal article" date="2019" name="Extremophiles">
        <title>Biogeography of thermophiles and predominance of Thermus scotoductus in domestic water heaters.</title>
        <authorList>
            <person name="Wilpiszeski R.L."/>
            <person name="Zhang Z."/>
            <person name="House C.H."/>
        </authorList>
    </citation>
    <scope>NUCLEOTIDE SEQUENCE [LARGE SCALE GENOMIC DNA]</scope>
    <source>
        <strain evidence="2 4">1_S1</strain>
        <strain evidence="1 3">32_S32</strain>
    </source>
</reference>